<dbReference type="OrthoDB" id="432970at2759"/>
<keyword evidence="7" id="KW-1185">Reference proteome</keyword>
<dbReference type="InterPro" id="IPR002893">
    <property type="entry name" value="Znf_MYND"/>
</dbReference>
<dbReference type="SUPFAM" id="SSF144232">
    <property type="entry name" value="HIT/MYND zinc finger-like"/>
    <property type="match status" value="1"/>
</dbReference>
<dbReference type="Pfam" id="PF20179">
    <property type="entry name" value="MSS51_C"/>
    <property type="match status" value="1"/>
</dbReference>
<proteinExistence type="predicted"/>
<protein>
    <recommendedName>
        <fullName evidence="5">MYND-type domain-containing protein</fullName>
    </recommendedName>
</protein>
<dbReference type="EMBL" id="KV419397">
    <property type="protein sequence ID" value="KZS97267.1"/>
    <property type="molecule type" value="Genomic_DNA"/>
</dbReference>
<evidence type="ECO:0000256" key="4">
    <source>
        <dbReference type="PROSITE-ProRule" id="PRU00134"/>
    </source>
</evidence>
<evidence type="ECO:0000256" key="1">
    <source>
        <dbReference type="ARBA" id="ARBA00022723"/>
    </source>
</evidence>
<keyword evidence="1" id="KW-0479">Metal-binding</keyword>
<evidence type="ECO:0000256" key="2">
    <source>
        <dbReference type="ARBA" id="ARBA00022771"/>
    </source>
</evidence>
<keyword evidence="3" id="KW-0862">Zinc</keyword>
<dbReference type="GO" id="GO:0008270">
    <property type="term" value="F:zinc ion binding"/>
    <property type="evidence" value="ECO:0007669"/>
    <property type="project" value="UniProtKB-KW"/>
</dbReference>
<dbReference type="PANTHER" id="PTHR47570:SF1">
    <property type="entry name" value="ZINC ION BINDING PROTEIN"/>
    <property type="match status" value="1"/>
</dbReference>
<evidence type="ECO:0000313" key="7">
    <source>
        <dbReference type="Proteomes" id="UP000076722"/>
    </source>
</evidence>
<evidence type="ECO:0000313" key="6">
    <source>
        <dbReference type="EMBL" id="KZS97267.1"/>
    </source>
</evidence>
<keyword evidence="2 4" id="KW-0863">Zinc-finger</keyword>
<evidence type="ECO:0000256" key="3">
    <source>
        <dbReference type="ARBA" id="ARBA00022833"/>
    </source>
</evidence>
<dbReference type="STRING" id="1314777.A0A164YV66"/>
<sequence length="445" mass="50151">MSTHGPRCGCAEEGEYLYEEWLHTQKDPNYKAMWPIVYTCFHCGNRMYKPLRCSACKAIIYCSANCSKMNWKRHMKPGGFGEGHKGKCGAIKEQMSHLDAFNEIAAQFPWSVKHGGYYDLDLTLASRKLHGVGPAFGWWTVPPCDARESQAFGNSYLQRSFHLTELEGWKLPENEIPWLNFDESKGRMPPQSLPNFADSWASYYEWRKLPISSPAAHLLHWPLTIYRMLRVLGIDAGSVQSRKSLTIFLVGVEKELGFLPVFGELALLLPYCDVHLVLFGTAVLNAVKSAKAGSLARKETVYSYSAPETLGGGTIKMTLHSKIPFYDPQTYSERPDVIVGQNAGVTTYPEWMPVLVHSVKKGIPFIITDYVSASLDECDHGIRAILWNESRNAASSEDGRLMQGANQVRKRILNEFMSPALRYPNTNFLPHASNAWIYVVNPKDN</sequence>
<dbReference type="InterPro" id="IPR046824">
    <property type="entry name" value="Mss51-like_C"/>
</dbReference>
<reference evidence="6 7" key="1">
    <citation type="journal article" date="2016" name="Mol. Biol. Evol.">
        <title>Comparative Genomics of Early-Diverging Mushroom-Forming Fungi Provides Insights into the Origins of Lignocellulose Decay Capabilities.</title>
        <authorList>
            <person name="Nagy L.G."/>
            <person name="Riley R."/>
            <person name="Tritt A."/>
            <person name="Adam C."/>
            <person name="Daum C."/>
            <person name="Floudas D."/>
            <person name="Sun H."/>
            <person name="Yadav J.S."/>
            <person name="Pangilinan J."/>
            <person name="Larsson K.H."/>
            <person name="Matsuura K."/>
            <person name="Barry K."/>
            <person name="Labutti K."/>
            <person name="Kuo R."/>
            <person name="Ohm R.A."/>
            <person name="Bhattacharya S.S."/>
            <person name="Shirouzu T."/>
            <person name="Yoshinaga Y."/>
            <person name="Martin F.M."/>
            <person name="Grigoriev I.V."/>
            <person name="Hibbett D.S."/>
        </authorList>
    </citation>
    <scope>NUCLEOTIDE SEQUENCE [LARGE SCALE GENOMIC DNA]</scope>
    <source>
        <strain evidence="6 7">HHB9708</strain>
    </source>
</reference>
<dbReference type="Pfam" id="PF01753">
    <property type="entry name" value="zf-MYND"/>
    <property type="match status" value="1"/>
</dbReference>
<organism evidence="6 7">
    <name type="scientific">Sistotremastrum niveocremeum HHB9708</name>
    <dbReference type="NCBI Taxonomy" id="1314777"/>
    <lineage>
        <taxon>Eukaryota</taxon>
        <taxon>Fungi</taxon>
        <taxon>Dikarya</taxon>
        <taxon>Basidiomycota</taxon>
        <taxon>Agaricomycotina</taxon>
        <taxon>Agaricomycetes</taxon>
        <taxon>Sistotremastrales</taxon>
        <taxon>Sistotremastraceae</taxon>
        <taxon>Sertulicium</taxon>
        <taxon>Sertulicium niveocremeum</taxon>
    </lineage>
</organism>
<evidence type="ECO:0000259" key="5">
    <source>
        <dbReference type="PROSITE" id="PS50865"/>
    </source>
</evidence>
<dbReference type="Gene3D" id="6.10.140.2220">
    <property type="match status" value="1"/>
</dbReference>
<name>A0A164YV66_9AGAM</name>
<dbReference type="PANTHER" id="PTHR47570">
    <property type="entry name" value="ZINC ION BINDING PROTEIN"/>
    <property type="match status" value="1"/>
</dbReference>
<gene>
    <name evidence="6" type="ORF">SISNIDRAFT_450056</name>
</gene>
<feature type="domain" description="MYND-type" evidence="5">
    <location>
        <begin position="40"/>
        <end position="88"/>
    </location>
</feature>
<accession>A0A164YV66</accession>
<dbReference type="AlphaFoldDB" id="A0A164YV66"/>
<dbReference type="Proteomes" id="UP000076722">
    <property type="component" value="Unassembled WGS sequence"/>
</dbReference>
<dbReference type="PROSITE" id="PS50865">
    <property type="entry name" value="ZF_MYND_2"/>
    <property type="match status" value="1"/>
</dbReference>